<evidence type="ECO:0000259" key="2">
    <source>
        <dbReference type="PROSITE" id="PS51154"/>
    </source>
</evidence>
<sequence length="238" mass="27530">MAAIRYERGDLLQARVQVLVNPVNCKGVMGKGLALAFKQRYPAMFVVYQRQCRTGILRIGKPCLYCDSQPWILNFPTKNDWRRPSKLEYIEAGLHYLVEHYQRWGIQSIAFPKLGTQNGKLSWDQVGPLMARYLSQLPIEVWIFIEPGDKEYYSPSQPRSPEAAILEEFNSLALSRELLERELHLSQRQAGKVARARARATFSTFAEIEQIEGLTRISLRRIKDYWQRRAQALQGPMS</sequence>
<evidence type="ECO:0000313" key="3">
    <source>
        <dbReference type="EMBL" id="BBH92763.1"/>
    </source>
</evidence>
<dbReference type="InterPro" id="IPR043472">
    <property type="entry name" value="Macro_dom-like"/>
</dbReference>
<name>A0A455SWF2_9CHLR</name>
<proteinExistence type="predicted"/>
<feature type="domain" description="Macro" evidence="2">
    <location>
        <begin position="1"/>
        <end position="161"/>
    </location>
</feature>
<dbReference type="PANTHER" id="PTHR12521">
    <property type="entry name" value="PROTEIN C6ORF130"/>
    <property type="match status" value="1"/>
</dbReference>
<comment type="catalytic activity">
    <reaction evidence="1">
        <text>an N-(ADP-alpha-D-ribosyl)-thymidine in DNA + H2O = a thymidine in DNA + ADP-D-ribose</text>
        <dbReference type="Rhea" id="RHEA:71655"/>
        <dbReference type="Rhea" id="RHEA-COMP:13556"/>
        <dbReference type="Rhea" id="RHEA-COMP:18051"/>
        <dbReference type="ChEBI" id="CHEBI:15377"/>
        <dbReference type="ChEBI" id="CHEBI:57967"/>
        <dbReference type="ChEBI" id="CHEBI:137386"/>
        <dbReference type="ChEBI" id="CHEBI:191199"/>
    </reaction>
    <physiologicalReaction direction="left-to-right" evidence="1">
        <dbReference type="Rhea" id="RHEA:71656"/>
    </physiologicalReaction>
</comment>
<gene>
    <name evidence="3" type="ORF">KTA_09620</name>
</gene>
<dbReference type="CDD" id="cd02901">
    <property type="entry name" value="Macro_Poa1p-like"/>
    <property type="match status" value="1"/>
</dbReference>
<dbReference type="Gene3D" id="3.40.220.10">
    <property type="entry name" value="Leucine Aminopeptidase, subunit E, domain 1"/>
    <property type="match status" value="1"/>
</dbReference>
<dbReference type="Pfam" id="PF01661">
    <property type="entry name" value="Macro"/>
    <property type="match status" value="1"/>
</dbReference>
<evidence type="ECO:0000256" key="1">
    <source>
        <dbReference type="ARBA" id="ARBA00035885"/>
    </source>
</evidence>
<dbReference type="PROSITE" id="PS51154">
    <property type="entry name" value="MACRO"/>
    <property type="match status" value="1"/>
</dbReference>
<dbReference type="SUPFAM" id="SSF52949">
    <property type="entry name" value="Macro domain-like"/>
    <property type="match status" value="1"/>
</dbReference>
<reference evidence="3" key="1">
    <citation type="submission" date="2018-12" db="EMBL/GenBank/DDBJ databases">
        <title>Novel natural products biosynthetic potential of the class Ktedonobacteria.</title>
        <authorList>
            <person name="Zheng Y."/>
            <person name="Saitou A."/>
            <person name="Wang C.M."/>
            <person name="Toyoda A."/>
            <person name="Minakuchi Y."/>
            <person name="Sekiguchi Y."/>
            <person name="Ueda K."/>
            <person name="Takano H."/>
            <person name="Sakai Y."/>
            <person name="Yokota A."/>
            <person name="Yabe S."/>
        </authorList>
    </citation>
    <scope>NUCLEOTIDE SEQUENCE</scope>
    <source>
        <strain evidence="3">A3-2</strain>
    </source>
</reference>
<accession>A0A455SWF2</accession>
<dbReference type="InterPro" id="IPR050892">
    <property type="entry name" value="ADP-ribose_metab_enzymes"/>
</dbReference>
<dbReference type="EMBL" id="AP019377">
    <property type="protein sequence ID" value="BBH92763.1"/>
    <property type="molecule type" value="Genomic_DNA"/>
</dbReference>
<organism evidence="3">
    <name type="scientific">Thermogemmatispora argillosa</name>
    <dbReference type="NCBI Taxonomy" id="2045280"/>
    <lineage>
        <taxon>Bacteria</taxon>
        <taxon>Bacillati</taxon>
        <taxon>Chloroflexota</taxon>
        <taxon>Ktedonobacteria</taxon>
        <taxon>Thermogemmatisporales</taxon>
        <taxon>Thermogemmatisporaceae</taxon>
        <taxon>Thermogemmatispora</taxon>
    </lineage>
</organism>
<protein>
    <recommendedName>
        <fullName evidence="2">Macro domain-containing protein</fullName>
    </recommendedName>
</protein>
<dbReference type="AlphaFoldDB" id="A0A455SWF2"/>
<dbReference type="SMART" id="SM00506">
    <property type="entry name" value="A1pp"/>
    <property type="match status" value="1"/>
</dbReference>
<dbReference type="PANTHER" id="PTHR12521:SF0">
    <property type="entry name" value="ADP-RIBOSE GLYCOHYDROLASE OARD1"/>
    <property type="match status" value="1"/>
</dbReference>
<dbReference type="GO" id="GO:0140291">
    <property type="term" value="P:peptidyl-glutamate ADP-deribosylation"/>
    <property type="evidence" value="ECO:0007669"/>
    <property type="project" value="TreeGrafter"/>
</dbReference>
<dbReference type="InterPro" id="IPR002589">
    <property type="entry name" value="Macro_dom"/>
</dbReference>